<dbReference type="EMBL" id="LUGG01000014">
    <property type="protein sequence ID" value="OBZ70168.1"/>
    <property type="molecule type" value="Genomic_DNA"/>
</dbReference>
<gene>
    <name evidence="2" type="ORF">A0H81_09920</name>
</gene>
<reference evidence="2 3" key="1">
    <citation type="submission" date="2016-03" db="EMBL/GenBank/DDBJ databases">
        <title>Whole genome sequencing of Grifola frondosa 9006-11.</title>
        <authorList>
            <person name="Min B."/>
            <person name="Park H."/>
            <person name="Kim J.-G."/>
            <person name="Cho H."/>
            <person name="Oh Y.-L."/>
            <person name="Kong W.-S."/>
            <person name="Choi I.-G."/>
        </authorList>
    </citation>
    <scope>NUCLEOTIDE SEQUENCE [LARGE SCALE GENOMIC DNA]</scope>
    <source>
        <strain evidence="2 3">9006-11</strain>
    </source>
</reference>
<evidence type="ECO:0000313" key="3">
    <source>
        <dbReference type="Proteomes" id="UP000092993"/>
    </source>
</evidence>
<keyword evidence="3" id="KW-1185">Reference proteome</keyword>
<evidence type="ECO:0000313" key="2">
    <source>
        <dbReference type="EMBL" id="OBZ70168.1"/>
    </source>
</evidence>
<feature type="compositionally biased region" description="Basic residues" evidence="1">
    <location>
        <begin position="207"/>
        <end position="219"/>
    </location>
</feature>
<sequence>MLVAPPGVPDWAVFTLRIPILLSFARQLPVPPPDTKSIAILLSAMSSPPKRIFMDQTRSSQAAADNPPSNGLDPDLLTRLRNVGPRVRKSESIPMLYLACIHTDASTRRVLGVTEGFPNPIPLSPDAVVTDRRLPFTQTPSFRSAKDTLRDVYSRSNSLASLSSSFNKRDHDKFEEEGEEDPLASDDDVNMLSDEAGQPASKDMHPRPTKPLRSARKRTTVTQSLPVGALQFSGGAFNSSASEQPIEEDWSEGNFAGPPQADVHD</sequence>
<dbReference type="OMA" id="YEGANRT"/>
<dbReference type="Proteomes" id="UP000092993">
    <property type="component" value="Unassembled WGS sequence"/>
</dbReference>
<dbReference type="AlphaFoldDB" id="A0A1C7M0D1"/>
<organism evidence="2 3">
    <name type="scientific">Grifola frondosa</name>
    <name type="common">Maitake</name>
    <name type="synonym">Polyporus frondosus</name>
    <dbReference type="NCBI Taxonomy" id="5627"/>
    <lineage>
        <taxon>Eukaryota</taxon>
        <taxon>Fungi</taxon>
        <taxon>Dikarya</taxon>
        <taxon>Basidiomycota</taxon>
        <taxon>Agaricomycotina</taxon>
        <taxon>Agaricomycetes</taxon>
        <taxon>Polyporales</taxon>
        <taxon>Grifolaceae</taxon>
        <taxon>Grifola</taxon>
    </lineage>
</organism>
<name>A0A1C7M0D1_GRIFR</name>
<dbReference type="OrthoDB" id="4072855at2759"/>
<comment type="caution">
    <text evidence="2">The sequence shown here is derived from an EMBL/GenBank/DDBJ whole genome shotgun (WGS) entry which is preliminary data.</text>
</comment>
<feature type="region of interest" description="Disordered" evidence="1">
    <location>
        <begin position="164"/>
        <end position="265"/>
    </location>
</feature>
<feature type="region of interest" description="Disordered" evidence="1">
    <location>
        <begin position="55"/>
        <end position="75"/>
    </location>
</feature>
<feature type="compositionally biased region" description="Acidic residues" evidence="1">
    <location>
        <begin position="175"/>
        <end position="189"/>
    </location>
</feature>
<evidence type="ECO:0000256" key="1">
    <source>
        <dbReference type="SAM" id="MobiDB-lite"/>
    </source>
</evidence>
<proteinExistence type="predicted"/>
<protein>
    <submittedName>
        <fullName evidence="2">Uncharacterized protein</fullName>
    </submittedName>
</protein>
<accession>A0A1C7M0D1</accession>
<feature type="compositionally biased region" description="Polar residues" evidence="1">
    <location>
        <begin position="56"/>
        <end position="69"/>
    </location>
</feature>